<dbReference type="Proteomes" id="UP000636800">
    <property type="component" value="Chromosome 2"/>
</dbReference>
<name>A0A835RNJ3_VANPL</name>
<evidence type="ECO:0000313" key="1">
    <source>
        <dbReference type="EMBL" id="KAG0491475.1"/>
    </source>
</evidence>
<comment type="caution">
    <text evidence="1">The sequence shown here is derived from an EMBL/GenBank/DDBJ whole genome shotgun (WGS) entry which is preliminary data.</text>
</comment>
<dbReference type="PANTHER" id="PTHR37181:SF1">
    <property type="entry name" value="F6A14.6 PROTEIN"/>
    <property type="match status" value="1"/>
</dbReference>
<proteinExistence type="predicted"/>
<evidence type="ECO:0000313" key="2">
    <source>
        <dbReference type="Proteomes" id="UP000636800"/>
    </source>
</evidence>
<dbReference type="OrthoDB" id="688570at2759"/>
<dbReference type="AlphaFoldDB" id="A0A835RNJ3"/>
<sequence>MLATSTLIFVRAFFAAGYLCFITCPQAMSLLDSIVKAVAAADDGELFPVSKVPIILNSDDIFPKLKPDSESTAAGPPIRRLSGWSISQTDSDIIESTSKFLKTLKKKLKKPQSLNRADFLQLLNSFLLTNSEKLGLELGYEPSNCADVDSVRSAIEKAGFLICQEVAVLVVHGCLVLELWEILEDLIFHRLVSHLYSSNLIEKLVDRNQARLLCLCVKHIDDLRPSVLLSVLSFFLSPSFDAYNSMLEVKKQWEKQALIAVEKATKKGIPQKASALAREASILLMLAHDDFSASESCLHHLFGNPNIDWLVFSSAISRLNGNEILALIRYLGKWLKKYERFPEAGPCLNAKSVLGLSACENVPSFDSVLAALGLTLDEHFSYLVLNSEFHDELRAMQEVVNALASEADASCALDGIVKHLQNRLNKCGRQ</sequence>
<protein>
    <submittedName>
        <fullName evidence="1">Uncharacterized protein</fullName>
    </submittedName>
</protein>
<keyword evidence="2" id="KW-1185">Reference proteome</keyword>
<reference evidence="1 2" key="1">
    <citation type="journal article" date="2020" name="Nat. Food">
        <title>A phased Vanilla planifolia genome enables genetic improvement of flavour and production.</title>
        <authorList>
            <person name="Hasing T."/>
            <person name="Tang H."/>
            <person name="Brym M."/>
            <person name="Khazi F."/>
            <person name="Huang T."/>
            <person name="Chambers A.H."/>
        </authorList>
    </citation>
    <scope>NUCLEOTIDE SEQUENCE [LARGE SCALE GENOMIC DNA]</scope>
    <source>
        <tissue evidence="1">Leaf</tissue>
    </source>
</reference>
<dbReference type="EMBL" id="JADCNL010000002">
    <property type="protein sequence ID" value="KAG0491475.1"/>
    <property type="molecule type" value="Genomic_DNA"/>
</dbReference>
<organism evidence="1 2">
    <name type="scientific">Vanilla planifolia</name>
    <name type="common">Vanilla</name>
    <dbReference type="NCBI Taxonomy" id="51239"/>
    <lineage>
        <taxon>Eukaryota</taxon>
        <taxon>Viridiplantae</taxon>
        <taxon>Streptophyta</taxon>
        <taxon>Embryophyta</taxon>
        <taxon>Tracheophyta</taxon>
        <taxon>Spermatophyta</taxon>
        <taxon>Magnoliopsida</taxon>
        <taxon>Liliopsida</taxon>
        <taxon>Asparagales</taxon>
        <taxon>Orchidaceae</taxon>
        <taxon>Vanilloideae</taxon>
        <taxon>Vanilleae</taxon>
        <taxon>Vanilla</taxon>
    </lineage>
</organism>
<dbReference type="PANTHER" id="PTHR37181">
    <property type="entry name" value="F6A14.6 PROTEIN"/>
    <property type="match status" value="1"/>
</dbReference>
<gene>
    <name evidence="1" type="ORF">HPP92_004873</name>
</gene>
<accession>A0A835RNJ3</accession>